<feature type="compositionally biased region" description="Basic residues" evidence="1">
    <location>
        <begin position="12"/>
        <end position="22"/>
    </location>
</feature>
<reference evidence="2" key="2">
    <citation type="submission" date="2022-06" db="UniProtKB">
        <authorList>
            <consortium name="EnsemblMetazoa"/>
        </authorList>
    </citation>
    <scope>IDENTIFICATION</scope>
</reference>
<proteinExistence type="predicted"/>
<dbReference type="Proteomes" id="UP000007819">
    <property type="component" value="Chromosome X"/>
</dbReference>
<keyword evidence="3" id="KW-1185">Reference proteome</keyword>
<reference evidence="3" key="1">
    <citation type="submission" date="2010-06" db="EMBL/GenBank/DDBJ databases">
        <authorList>
            <person name="Jiang H."/>
            <person name="Abraham K."/>
            <person name="Ali S."/>
            <person name="Alsbrooks S.L."/>
            <person name="Anim B.N."/>
            <person name="Anosike U.S."/>
            <person name="Attaway T."/>
            <person name="Bandaranaike D.P."/>
            <person name="Battles P.K."/>
            <person name="Bell S.N."/>
            <person name="Bell A.V."/>
            <person name="Beltran B."/>
            <person name="Bickham C."/>
            <person name="Bustamante Y."/>
            <person name="Caleb T."/>
            <person name="Canada A."/>
            <person name="Cardenas V."/>
            <person name="Carter K."/>
            <person name="Chacko J."/>
            <person name="Chandrabose M.N."/>
            <person name="Chavez D."/>
            <person name="Chavez A."/>
            <person name="Chen L."/>
            <person name="Chu H.-S."/>
            <person name="Claassen K.J."/>
            <person name="Cockrell R."/>
            <person name="Collins M."/>
            <person name="Cooper J.A."/>
            <person name="Cree A."/>
            <person name="Curry S.M."/>
            <person name="Da Y."/>
            <person name="Dao M.D."/>
            <person name="Das B."/>
            <person name="Davila M.-L."/>
            <person name="Davy-Carroll L."/>
            <person name="Denson S."/>
            <person name="Dinh H."/>
            <person name="Ebong V.E."/>
            <person name="Edwards J.R."/>
            <person name="Egan A."/>
            <person name="El-Daye J."/>
            <person name="Escobedo L."/>
            <person name="Fernandez S."/>
            <person name="Fernando P.R."/>
            <person name="Flagg N."/>
            <person name="Forbes L.D."/>
            <person name="Fowler R.G."/>
            <person name="Fu Q."/>
            <person name="Gabisi R.A."/>
            <person name="Ganer J."/>
            <person name="Garbino Pronczuk A."/>
            <person name="Garcia R.M."/>
            <person name="Garner T."/>
            <person name="Garrett T.E."/>
            <person name="Gonzalez D.A."/>
            <person name="Hamid H."/>
            <person name="Hawkins E.S."/>
            <person name="Hirani K."/>
            <person name="Hogues M.E."/>
            <person name="Hollins B."/>
            <person name="Hsiao C.-H."/>
            <person name="Jabil R."/>
            <person name="James M.L."/>
            <person name="Jhangiani S.N."/>
            <person name="Johnson B."/>
            <person name="Johnson Q."/>
            <person name="Joshi V."/>
            <person name="Kalu J.B."/>
            <person name="Kam C."/>
            <person name="Kashfia A."/>
            <person name="Keebler J."/>
            <person name="Kisamo H."/>
            <person name="Kovar C.L."/>
            <person name="Lago L.A."/>
            <person name="Lai C.-Y."/>
            <person name="Laidlaw J."/>
            <person name="Lara F."/>
            <person name="Le T.-K."/>
            <person name="Lee S.L."/>
            <person name="Legall F.H."/>
            <person name="Lemon S.J."/>
            <person name="Lewis L.R."/>
            <person name="Li B."/>
            <person name="Liu Y."/>
            <person name="Liu Y.-S."/>
            <person name="Lopez J."/>
            <person name="Lozado R.J."/>
            <person name="Lu J."/>
            <person name="Madu R.C."/>
            <person name="Maheshwari M."/>
            <person name="Maheshwari R."/>
            <person name="Malloy K."/>
            <person name="Martinez E."/>
            <person name="Mathew T."/>
            <person name="Mercado I.C."/>
            <person name="Mercado C."/>
            <person name="Meyer B."/>
            <person name="Montgomery K."/>
            <person name="Morgan M.B."/>
            <person name="Munidasa M."/>
            <person name="Nazareth L.V."/>
            <person name="Nelson J."/>
            <person name="Ng B.M."/>
            <person name="Nguyen N.B."/>
            <person name="Nguyen P.Q."/>
            <person name="Nguyen T."/>
            <person name="Obregon M."/>
            <person name="Okwuonu G.O."/>
            <person name="Onwere C.G."/>
            <person name="Orozco G."/>
            <person name="Parra A."/>
            <person name="Patel S."/>
            <person name="Patil S."/>
            <person name="Perez A."/>
            <person name="Perez Y."/>
            <person name="Pham C."/>
            <person name="Primus E.L."/>
            <person name="Pu L.-L."/>
            <person name="Puazo M."/>
            <person name="Qin X."/>
            <person name="Quiroz J.B."/>
            <person name="Reese J."/>
            <person name="Richards S."/>
            <person name="Rives C.M."/>
            <person name="Robberts R."/>
            <person name="Ruiz S.J."/>
            <person name="Ruiz M.J."/>
            <person name="Santibanez J."/>
            <person name="Schneider B.W."/>
            <person name="Sisson I."/>
            <person name="Smith M."/>
            <person name="Sodergren E."/>
            <person name="Song X.-Z."/>
            <person name="Song B.B."/>
            <person name="Summersgill H."/>
            <person name="Thelus R."/>
            <person name="Thornton R.D."/>
            <person name="Trejos Z.Y."/>
            <person name="Usmani K."/>
            <person name="Vattathil S."/>
            <person name="Villasana D."/>
            <person name="Walker D.L."/>
            <person name="Wang S."/>
            <person name="Wang K."/>
            <person name="White C.S."/>
            <person name="Williams A.C."/>
            <person name="Williamson J."/>
            <person name="Wilson K."/>
            <person name="Woghiren I.O."/>
            <person name="Woodworth J.R."/>
            <person name="Worley K.C."/>
            <person name="Wright R.A."/>
            <person name="Wu W."/>
            <person name="Young L."/>
            <person name="Zhang L."/>
            <person name="Zhang J."/>
            <person name="Zhu Y."/>
            <person name="Muzny D.M."/>
            <person name="Weinstock G."/>
            <person name="Gibbs R.A."/>
        </authorList>
    </citation>
    <scope>NUCLEOTIDE SEQUENCE [LARGE SCALE GENOMIC DNA]</scope>
    <source>
        <strain evidence="3">LSR1</strain>
    </source>
</reference>
<dbReference type="AlphaFoldDB" id="A0A8R2H3K5"/>
<dbReference type="KEGG" id="api:107883100"/>
<protein>
    <submittedName>
        <fullName evidence="2">Uncharacterized protein</fullName>
    </submittedName>
</protein>
<dbReference type="EnsemblMetazoa" id="XM_016802552.2">
    <property type="protein sequence ID" value="XP_016658041.1"/>
    <property type="gene ID" value="LOC107883100"/>
</dbReference>
<name>A0A8R2H3K5_ACYPI</name>
<dbReference type="RefSeq" id="XP_016658041.1">
    <property type="nucleotide sequence ID" value="XM_016802552.2"/>
</dbReference>
<dbReference type="GeneID" id="107883100"/>
<feature type="region of interest" description="Disordered" evidence="1">
    <location>
        <begin position="1"/>
        <end position="22"/>
    </location>
</feature>
<evidence type="ECO:0000256" key="1">
    <source>
        <dbReference type="SAM" id="MobiDB-lite"/>
    </source>
</evidence>
<evidence type="ECO:0000313" key="3">
    <source>
        <dbReference type="Proteomes" id="UP000007819"/>
    </source>
</evidence>
<sequence>MSKTKKETVKDKKPRSSKKTTVKRLKRPVYKFNIHEILKNRQLEKKLLEQTAKHDEEMKVIDKSYQELKSLDFEDNDKLPLEPIHFNPVVSSNYNIPLKDSSDSDLTNLCMQRLQIMLIEGNELEAKIHFNHLMKANWSPVFDIVQNILCKWTADLDTQTNDPSFEYQLKDFKNIGRHNFELVINFISSSILKNNKKFCVDELLTVAKYTVTIYFNLCGQMINVLKKLFSVCIETALEKDNGSAIIVFAEELYSKHNEDNLLNMLVDLFLPLEGQILKKMYTYLTYKLFKSLLGKTDNKNTFPSSIKEWFVQDLVEMNYFEKNPKKVLSSVVQLLEHVVFVFDLYQEDEKLHTMYNFLNASIKRSGISDSMRLVNIIDQWRLRLFRFFVTAKLVNDDMINE</sequence>
<evidence type="ECO:0000313" key="2">
    <source>
        <dbReference type="EnsemblMetazoa" id="XP_016658041.1"/>
    </source>
</evidence>
<organism evidence="2 3">
    <name type="scientific">Acyrthosiphon pisum</name>
    <name type="common">Pea aphid</name>
    <dbReference type="NCBI Taxonomy" id="7029"/>
    <lineage>
        <taxon>Eukaryota</taxon>
        <taxon>Metazoa</taxon>
        <taxon>Ecdysozoa</taxon>
        <taxon>Arthropoda</taxon>
        <taxon>Hexapoda</taxon>
        <taxon>Insecta</taxon>
        <taxon>Pterygota</taxon>
        <taxon>Neoptera</taxon>
        <taxon>Paraneoptera</taxon>
        <taxon>Hemiptera</taxon>
        <taxon>Sternorrhyncha</taxon>
        <taxon>Aphidomorpha</taxon>
        <taxon>Aphidoidea</taxon>
        <taxon>Aphididae</taxon>
        <taxon>Macrosiphini</taxon>
        <taxon>Acyrthosiphon</taxon>
    </lineage>
</organism>
<accession>A0A8R2H3K5</accession>
<feature type="compositionally biased region" description="Basic and acidic residues" evidence="1">
    <location>
        <begin position="1"/>
        <end position="11"/>
    </location>
</feature>